<dbReference type="Gene3D" id="3.40.50.300">
    <property type="entry name" value="P-loop containing nucleotide triphosphate hydrolases"/>
    <property type="match status" value="1"/>
</dbReference>
<sequence length="331" mass="35602">MSLLSIRDLVTEFESPSGTVRAVDGVSFDVQPGEIFGIVGESGCGKSATCRSILRLFGGSQARISGGQIVLEGAGDLPGLNERQLAQVRGRDVAFIFQDPLTALNPTMKVGKQITEVIRRHQKITRAEARMTALQLLKDVQVTSPERRLEAYPHELSGGLRQRVVIAMALALRPQLIVADEPTTALDVTVQDQILRLLRERRDKLGTSIILITHDLGVVSQICDRMAVMYAGRVVETGAVREVLDRPAHPYTQALLAALPGRVGRDHALTPIEGGPPSLVSPPPGCRFAPRCKHAQAECSIGAPPPLHSREGSSEGHVDACILTEVAHVPA</sequence>
<dbReference type="GO" id="GO:0016887">
    <property type="term" value="F:ATP hydrolysis activity"/>
    <property type="evidence" value="ECO:0007669"/>
    <property type="project" value="InterPro"/>
</dbReference>
<dbReference type="PANTHER" id="PTHR43297">
    <property type="entry name" value="OLIGOPEPTIDE TRANSPORT ATP-BINDING PROTEIN APPD"/>
    <property type="match status" value="1"/>
</dbReference>
<reference evidence="9 10" key="1">
    <citation type="submission" date="2016-10" db="EMBL/GenBank/DDBJ databases">
        <authorList>
            <person name="de Groot N.N."/>
        </authorList>
    </citation>
    <scope>NUCLEOTIDE SEQUENCE [LARGE SCALE GENOMIC DNA]</scope>
    <source>
        <strain evidence="9 10">DSM 8512</strain>
    </source>
</reference>
<evidence type="ECO:0000256" key="4">
    <source>
        <dbReference type="ARBA" id="ARBA00022475"/>
    </source>
</evidence>
<evidence type="ECO:0000256" key="2">
    <source>
        <dbReference type="ARBA" id="ARBA00005417"/>
    </source>
</evidence>
<keyword evidence="10" id="KW-1185">Reference proteome</keyword>
<dbReference type="FunFam" id="3.40.50.300:FF:000016">
    <property type="entry name" value="Oligopeptide ABC transporter ATP-binding component"/>
    <property type="match status" value="1"/>
</dbReference>
<comment type="similarity">
    <text evidence="2">Belongs to the ABC transporter superfamily.</text>
</comment>
<keyword evidence="4" id="KW-1003">Cell membrane</keyword>
<evidence type="ECO:0000256" key="3">
    <source>
        <dbReference type="ARBA" id="ARBA00022448"/>
    </source>
</evidence>
<keyword evidence="5" id="KW-0547">Nucleotide-binding</keyword>
<dbReference type="RefSeq" id="WP_090615689.1">
    <property type="nucleotide sequence ID" value="NZ_CP067124.1"/>
</dbReference>
<dbReference type="InterPro" id="IPR003593">
    <property type="entry name" value="AAA+_ATPase"/>
</dbReference>
<gene>
    <name evidence="9" type="ORF">SAMN04489859_103329</name>
</gene>
<evidence type="ECO:0000256" key="5">
    <source>
        <dbReference type="ARBA" id="ARBA00022741"/>
    </source>
</evidence>
<dbReference type="SMART" id="SM00382">
    <property type="entry name" value="AAA"/>
    <property type="match status" value="1"/>
</dbReference>
<dbReference type="InterPro" id="IPR013563">
    <property type="entry name" value="Oligopep_ABC_C"/>
</dbReference>
<dbReference type="InterPro" id="IPR050388">
    <property type="entry name" value="ABC_Ni/Peptide_Import"/>
</dbReference>
<keyword evidence="3" id="KW-0813">Transport</keyword>
<evidence type="ECO:0000313" key="10">
    <source>
        <dbReference type="Proteomes" id="UP000199054"/>
    </source>
</evidence>
<dbReference type="InterPro" id="IPR003439">
    <property type="entry name" value="ABC_transporter-like_ATP-bd"/>
</dbReference>
<dbReference type="NCBIfam" id="TIGR01727">
    <property type="entry name" value="oligo_HPY"/>
    <property type="match status" value="1"/>
</dbReference>
<dbReference type="PROSITE" id="PS50893">
    <property type="entry name" value="ABC_TRANSPORTER_2"/>
    <property type="match status" value="1"/>
</dbReference>
<dbReference type="AlphaFoldDB" id="A0A1H8LRY1"/>
<dbReference type="GO" id="GO:0055085">
    <property type="term" value="P:transmembrane transport"/>
    <property type="evidence" value="ECO:0007669"/>
    <property type="project" value="UniProtKB-ARBA"/>
</dbReference>
<dbReference type="Proteomes" id="UP000199054">
    <property type="component" value="Unassembled WGS sequence"/>
</dbReference>
<accession>A0A1H8LRY1</accession>
<dbReference type="OrthoDB" id="9802264at2"/>
<dbReference type="Pfam" id="PF00005">
    <property type="entry name" value="ABC_tran"/>
    <property type="match status" value="1"/>
</dbReference>
<dbReference type="GO" id="GO:0015833">
    <property type="term" value="P:peptide transport"/>
    <property type="evidence" value="ECO:0007669"/>
    <property type="project" value="InterPro"/>
</dbReference>
<dbReference type="PANTHER" id="PTHR43297:SF2">
    <property type="entry name" value="DIPEPTIDE TRANSPORT ATP-BINDING PROTEIN DPPD"/>
    <property type="match status" value="1"/>
</dbReference>
<organism evidence="9 10">
    <name type="scientific">Paracoccus alcaliphilus</name>
    <dbReference type="NCBI Taxonomy" id="34002"/>
    <lineage>
        <taxon>Bacteria</taxon>
        <taxon>Pseudomonadati</taxon>
        <taxon>Pseudomonadota</taxon>
        <taxon>Alphaproteobacteria</taxon>
        <taxon>Rhodobacterales</taxon>
        <taxon>Paracoccaceae</taxon>
        <taxon>Paracoccus</taxon>
    </lineage>
</organism>
<evidence type="ECO:0000256" key="6">
    <source>
        <dbReference type="ARBA" id="ARBA00022840"/>
    </source>
</evidence>
<proteinExistence type="inferred from homology"/>
<evidence type="ECO:0000313" key="9">
    <source>
        <dbReference type="EMBL" id="SEO07897.1"/>
    </source>
</evidence>
<comment type="subcellular location">
    <subcellularLocation>
        <location evidence="1">Cell inner membrane</location>
        <topology evidence="1">Peripheral membrane protein</topology>
    </subcellularLocation>
</comment>
<feature type="domain" description="ABC transporter" evidence="8">
    <location>
        <begin position="4"/>
        <end position="256"/>
    </location>
</feature>
<keyword evidence="6 9" id="KW-0067">ATP-binding</keyword>
<dbReference type="GO" id="GO:0005524">
    <property type="term" value="F:ATP binding"/>
    <property type="evidence" value="ECO:0007669"/>
    <property type="project" value="UniProtKB-KW"/>
</dbReference>
<dbReference type="SUPFAM" id="SSF52540">
    <property type="entry name" value="P-loop containing nucleoside triphosphate hydrolases"/>
    <property type="match status" value="1"/>
</dbReference>
<dbReference type="CDD" id="cd03257">
    <property type="entry name" value="ABC_NikE_OppD_transporters"/>
    <property type="match status" value="1"/>
</dbReference>
<dbReference type="InterPro" id="IPR027417">
    <property type="entry name" value="P-loop_NTPase"/>
</dbReference>
<dbReference type="STRING" id="34002.SAMN04489859_103329"/>
<protein>
    <submittedName>
        <fullName evidence="9">Peptide/nickel transport system ATP-binding protein</fullName>
    </submittedName>
</protein>
<name>A0A1H8LRY1_9RHOB</name>
<evidence type="ECO:0000256" key="1">
    <source>
        <dbReference type="ARBA" id="ARBA00004417"/>
    </source>
</evidence>
<dbReference type="EMBL" id="FODE01000033">
    <property type="protein sequence ID" value="SEO07897.1"/>
    <property type="molecule type" value="Genomic_DNA"/>
</dbReference>
<evidence type="ECO:0000259" key="8">
    <source>
        <dbReference type="PROSITE" id="PS50893"/>
    </source>
</evidence>
<dbReference type="GO" id="GO:0005886">
    <property type="term" value="C:plasma membrane"/>
    <property type="evidence" value="ECO:0007669"/>
    <property type="project" value="UniProtKB-SubCell"/>
</dbReference>
<dbReference type="Pfam" id="PF08352">
    <property type="entry name" value="oligo_HPY"/>
    <property type="match status" value="1"/>
</dbReference>
<keyword evidence="7" id="KW-0472">Membrane</keyword>
<evidence type="ECO:0000256" key="7">
    <source>
        <dbReference type="ARBA" id="ARBA00023136"/>
    </source>
</evidence>